<feature type="region of interest" description="Disordered" evidence="8">
    <location>
        <begin position="1"/>
        <end position="35"/>
    </location>
</feature>
<reference evidence="10" key="1">
    <citation type="journal article" date="2020" name="Stud. Mycol.">
        <title>101 Dothideomycetes genomes: a test case for predicting lifestyles and emergence of pathogens.</title>
        <authorList>
            <person name="Haridas S."/>
            <person name="Albert R."/>
            <person name="Binder M."/>
            <person name="Bloem J."/>
            <person name="Labutti K."/>
            <person name="Salamov A."/>
            <person name="Andreopoulos B."/>
            <person name="Baker S."/>
            <person name="Barry K."/>
            <person name="Bills G."/>
            <person name="Bluhm B."/>
            <person name="Cannon C."/>
            <person name="Castanera R."/>
            <person name="Culley D."/>
            <person name="Daum C."/>
            <person name="Ezra D."/>
            <person name="Gonzalez J."/>
            <person name="Henrissat B."/>
            <person name="Kuo A."/>
            <person name="Liang C."/>
            <person name="Lipzen A."/>
            <person name="Lutzoni F."/>
            <person name="Magnuson J."/>
            <person name="Mondo S."/>
            <person name="Nolan M."/>
            <person name="Ohm R."/>
            <person name="Pangilinan J."/>
            <person name="Park H.-J."/>
            <person name="Ramirez L."/>
            <person name="Alfaro M."/>
            <person name="Sun H."/>
            <person name="Tritt A."/>
            <person name="Yoshinaga Y."/>
            <person name="Zwiers L.-H."/>
            <person name="Turgeon B."/>
            <person name="Goodwin S."/>
            <person name="Spatafora J."/>
            <person name="Crous P."/>
            <person name="Grigoriev I."/>
        </authorList>
    </citation>
    <scope>NUCLEOTIDE SEQUENCE</scope>
    <source>
        <strain evidence="10">CBS 121167</strain>
    </source>
</reference>
<dbReference type="RefSeq" id="XP_033392541.1">
    <property type="nucleotide sequence ID" value="XM_033537540.1"/>
</dbReference>
<evidence type="ECO:0000256" key="5">
    <source>
        <dbReference type="ARBA" id="ARBA00022989"/>
    </source>
</evidence>
<dbReference type="GO" id="GO:0022857">
    <property type="term" value="F:transmembrane transporter activity"/>
    <property type="evidence" value="ECO:0007669"/>
    <property type="project" value="InterPro"/>
</dbReference>
<dbReference type="Proteomes" id="UP000799438">
    <property type="component" value="Unassembled WGS sequence"/>
</dbReference>
<feature type="compositionally biased region" description="Low complexity" evidence="8">
    <location>
        <begin position="19"/>
        <end position="35"/>
    </location>
</feature>
<feature type="transmembrane region" description="Helical" evidence="9">
    <location>
        <begin position="461"/>
        <end position="487"/>
    </location>
</feature>
<feature type="transmembrane region" description="Helical" evidence="9">
    <location>
        <begin position="419"/>
        <end position="440"/>
    </location>
</feature>
<feature type="transmembrane region" description="Helical" evidence="9">
    <location>
        <begin position="188"/>
        <end position="212"/>
    </location>
</feature>
<dbReference type="PANTHER" id="PTHR31806:SF8">
    <property type="entry name" value="TRANSPORTER, PUTATIVE (AFU_ORTHOLOGUE AFUA_2G03000)-RELATED"/>
    <property type="match status" value="1"/>
</dbReference>
<dbReference type="Gene3D" id="1.10.4160.10">
    <property type="entry name" value="Hydantoin permease"/>
    <property type="match status" value="1"/>
</dbReference>
<dbReference type="InterPro" id="IPR001248">
    <property type="entry name" value="Pur-cyt_permease"/>
</dbReference>
<organism evidence="10 11">
    <name type="scientific">Aplosporella prunicola CBS 121167</name>
    <dbReference type="NCBI Taxonomy" id="1176127"/>
    <lineage>
        <taxon>Eukaryota</taxon>
        <taxon>Fungi</taxon>
        <taxon>Dikarya</taxon>
        <taxon>Ascomycota</taxon>
        <taxon>Pezizomycotina</taxon>
        <taxon>Dothideomycetes</taxon>
        <taxon>Dothideomycetes incertae sedis</taxon>
        <taxon>Botryosphaeriales</taxon>
        <taxon>Aplosporellaceae</taxon>
        <taxon>Aplosporella</taxon>
    </lineage>
</organism>
<protein>
    <submittedName>
        <fullName evidence="10">Uncharacterized protein</fullName>
    </submittedName>
</protein>
<evidence type="ECO:0000256" key="8">
    <source>
        <dbReference type="SAM" id="MobiDB-lite"/>
    </source>
</evidence>
<evidence type="ECO:0000256" key="4">
    <source>
        <dbReference type="ARBA" id="ARBA00022692"/>
    </source>
</evidence>
<name>A0A6A6B055_9PEZI</name>
<keyword evidence="6 7" id="KW-0472">Membrane</keyword>
<feature type="transmembrane region" description="Helical" evidence="9">
    <location>
        <begin position="293"/>
        <end position="316"/>
    </location>
</feature>
<dbReference type="PANTHER" id="PTHR31806">
    <property type="entry name" value="PURINE-CYTOSINE PERMEASE FCY2-RELATED"/>
    <property type="match status" value="1"/>
</dbReference>
<dbReference type="GO" id="GO:0005886">
    <property type="term" value="C:plasma membrane"/>
    <property type="evidence" value="ECO:0007669"/>
    <property type="project" value="TreeGrafter"/>
</dbReference>
<evidence type="ECO:0000256" key="2">
    <source>
        <dbReference type="ARBA" id="ARBA00008974"/>
    </source>
</evidence>
<evidence type="ECO:0000256" key="9">
    <source>
        <dbReference type="SAM" id="Phobius"/>
    </source>
</evidence>
<dbReference type="AlphaFoldDB" id="A0A6A6B055"/>
<keyword evidence="3 7" id="KW-0813">Transport</keyword>
<evidence type="ECO:0000256" key="7">
    <source>
        <dbReference type="PIRNR" id="PIRNR002744"/>
    </source>
</evidence>
<dbReference type="PIRSF" id="PIRSF002744">
    <property type="entry name" value="Pur-cyt_permease"/>
    <property type="match status" value="1"/>
</dbReference>
<evidence type="ECO:0000256" key="1">
    <source>
        <dbReference type="ARBA" id="ARBA00004141"/>
    </source>
</evidence>
<evidence type="ECO:0000256" key="6">
    <source>
        <dbReference type="ARBA" id="ARBA00023136"/>
    </source>
</evidence>
<dbReference type="OrthoDB" id="5428495at2759"/>
<proteinExistence type="inferred from homology"/>
<sequence>MELAATTPPPPQPTDPEKATTTTTNATTHTTPSPTVTVITPPKHTQCLSLLARLTRFETHGIARVPPSERQAPSKINYAQIALLWFSANTTANNLAVGLMGPLVFGLGFTDAALCAVFGAVLGALSTAYMGVWGAPSGLRTVVLLRCFMGFYPSMVCCLLNIVLMVGYGTIDCIISGQIIAAVSDERLSIAVGVVVVSVVVGFIAVLGLPVFHLYERIAWLPQLLALFALIASAQPYLTTSSSTSTTHTTRPALPAARLSFLSLALYVPNSWAAASSDFAVRLPATTPRRHSFFLTLAGLLPAFTLVNVIGVALGATISSTSPPTTWAAANATSTGALLVTVLAPLGGFGRFCAVLLALGSVANAVPGTYSAGLGCEVLAARRARRVPRAVWAAGVAGAQAACALAGRESLFAVFGNLLPLMGYWVMVMVCVVGLEHAFFRGRGWGWGWHVWANWEDRASLPAGIAAGAAFAAGCAAAVVGMCQVWFVGPLARLVGPDGADVGVWVACAVVVVVYPPLRAWEMRRFGR</sequence>
<keyword evidence="4 9" id="KW-0812">Transmembrane</keyword>
<feature type="transmembrane region" description="Helical" evidence="9">
    <location>
        <begin position="143"/>
        <end position="168"/>
    </location>
</feature>
<feature type="transmembrane region" description="Helical" evidence="9">
    <location>
        <begin position="219"/>
        <end position="239"/>
    </location>
</feature>
<gene>
    <name evidence="10" type="ORF">K452DRAFT_236843</name>
</gene>
<feature type="transmembrane region" description="Helical" evidence="9">
    <location>
        <begin position="103"/>
        <end position="131"/>
    </location>
</feature>
<keyword evidence="11" id="KW-1185">Reference proteome</keyword>
<evidence type="ECO:0000256" key="3">
    <source>
        <dbReference type="ARBA" id="ARBA00022448"/>
    </source>
</evidence>
<dbReference type="GO" id="GO:0000329">
    <property type="term" value="C:fungal-type vacuole membrane"/>
    <property type="evidence" value="ECO:0007669"/>
    <property type="project" value="TreeGrafter"/>
</dbReference>
<feature type="transmembrane region" description="Helical" evidence="9">
    <location>
        <begin position="390"/>
        <end position="407"/>
    </location>
</feature>
<comment type="subcellular location">
    <subcellularLocation>
        <location evidence="1">Membrane</location>
        <topology evidence="1">Multi-pass membrane protein</topology>
    </subcellularLocation>
</comment>
<feature type="transmembrane region" description="Helical" evidence="9">
    <location>
        <begin position="499"/>
        <end position="518"/>
    </location>
</feature>
<keyword evidence="5 9" id="KW-1133">Transmembrane helix</keyword>
<feature type="transmembrane region" description="Helical" evidence="9">
    <location>
        <begin position="336"/>
        <end position="359"/>
    </location>
</feature>
<dbReference type="GeneID" id="54295036"/>
<dbReference type="InterPro" id="IPR026030">
    <property type="entry name" value="Pur-cyt_permease_Fcy2/21/22"/>
</dbReference>
<accession>A0A6A6B055</accession>
<evidence type="ECO:0000313" key="11">
    <source>
        <dbReference type="Proteomes" id="UP000799438"/>
    </source>
</evidence>
<dbReference type="Pfam" id="PF02133">
    <property type="entry name" value="Transp_cyt_pur"/>
    <property type="match status" value="1"/>
</dbReference>
<evidence type="ECO:0000313" key="10">
    <source>
        <dbReference type="EMBL" id="KAF2136823.1"/>
    </source>
</evidence>
<comment type="similarity">
    <text evidence="2 7">Belongs to the purine-cytosine permease (2.A.39) family.</text>
</comment>
<dbReference type="EMBL" id="ML995511">
    <property type="protein sequence ID" value="KAF2136823.1"/>
    <property type="molecule type" value="Genomic_DNA"/>
</dbReference>